<gene>
    <name evidence="8" type="primary">greA</name>
    <name evidence="11" type="ORF">DCM90_04770</name>
</gene>
<keyword evidence="12" id="KW-1185">Reference proteome</keyword>
<protein>
    <recommendedName>
        <fullName evidence="2 8">Transcription elongation factor GreA</fullName>
    </recommendedName>
    <alternativeName>
        <fullName evidence="7 8">Transcript cleavage factor GreA</fullName>
    </alternativeName>
</protein>
<keyword evidence="4 8" id="KW-0238">DNA-binding</keyword>
<comment type="similarity">
    <text evidence="1 8">Belongs to the GreA/GreB family.</text>
</comment>
<comment type="function">
    <text evidence="6 8">Necessary for efficient RNA polymerase transcription elongation past template-encoded arresting sites. The arresting sites in DNA have the property of trapping a certain fraction of elongating RNA polymerases that pass through, resulting in locked ternary complexes. Cleavage of the nascent transcript by cleavage factors such as GreA or GreB allows the resumption of elongation from the new 3'terminus. GreA releases sequences of 2 to 3 nucleotides.</text>
</comment>
<accession>A0A2V1MZ10</accession>
<dbReference type="PANTHER" id="PTHR30437:SF4">
    <property type="entry name" value="TRANSCRIPTION ELONGATION FACTOR GREA"/>
    <property type="match status" value="1"/>
</dbReference>
<evidence type="ECO:0000256" key="8">
    <source>
        <dbReference type="HAMAP-Rule" id="MF_00105"/>
    </source>
</evidence>
<dbReference type="Proteomes" id="UP000245080">
    <property type="component" value="Unassembled WGS sequence"/>
</dbReference>
<evidence type="ECO:0000313" key="12">
    <source>
        <dbReference type="Proteomes" id="UP000245080"/>
    </source>
</evidence>
<dbReference type="PIRSF" id="PIRSF006092">
    <property type="entry name" value="GreA_GreB"/>
    <property type="match status" value="1"/>
</dbReference>
<keyword evidence="3 8" id="KW-0805">Transcription regulation</keyword>
<keyword evidence="11" id="KW-0251">Elongation factor</keyword>
<evidence type="ECO:0000256" key="5">
    <source>
        <dbReference type="ARBA" id="ARBA00023163"/>
    </source>
</evidence>
<dbReference type="PROSITE" id="PS00829">
    <property type="entry name" value="GREAB_1"/>
    <property type="match status" value="1"/>
</dbReference>
<name>A0A2V1MZ10_9LACO</name>
<dbReference type="RefSeq" id="WP_109250198.1">
    <property type="nucleotide sequence ID" value="NZ_QCXQ01000002.1"/>
</dbReference>
<dbReference type="SUPFAM" id="SSF46557">
    <property type="entry name" value="GreA transcript cleavage protein, N-terminal domain"/>
    <property type="match status" value="1"/>
</dbReference>
<dbReference type="FunFam" id="1.10.287.180:FF:000001">
    <property type="entry name" value="Transcription elongation factor GreA"/>
    <property type="match status" value="1"/>
</dbReference>
<dbReference type="GO" id="GO:0006354">
    <property type="term" value="P:DNA-templated transcription elongation"/>
    <property type="evidence" value="ECO:0007669"/>
    <property type="project" value="TreeGrafter"/>
</dbReference>
<dbReference type="GO" id="GO:0003677">
    <property type="term" value="F:DNA binding"/>
    <property type="evidence" value="ECO:0007669"/>
    <property type="project" value="UniProtKB-UniRule"/>
</dbReference>
<evidence type="ECO:0000256" key="7">
    <source>
        <dbReference type="ARBA" id="ARBA00030776"/>
    </source>
</evidence>
<dbReference type="AlphaFoldDB" id="A0A2V1MZ10"/>
<dbReference type="GO" id="GO:0070063">
    <property type="term" value="F:RNA polymerase binding"/>
    <property type="evidence" value="ECO:0007669"/>
    <property type="project" value="InterPro"/>
</dbReference>
<dbReference type="NCBIfam" id="NF001263">
    <property type="entry name" value="PRK00226.1-4"/>
    <property type="match status" value="1"/>
</dbReference>
<evidence type="ECO:0000256" key="6">
    <source>
        <dbReference type="ARBA" id="ARBA00024916"/>
    </source>
</evidence>
<dbReference type="SUPFAM" id="SSF54534">
    <property type="entry name" value="FKBP-like"/>
    <property type="match status" value="1"/>
</dbReference>
<keyword evidence="11" id="KW-0648">Protein biosynthesis</keyword>
<organism evidence="11 12">
    <name type="scientific">Levilactobacillus bambusae</name>
    <dbReference type="NCBI Taxonomy" id="2024736"/>
    <lineage>
        <taxon>Bacteria</taxon>
        <taxon>Bacillati</taxon>
        <taxon>Bacillota</taxon>
        <taxon>Bacilli</taxon>
        <taxon>Lactobacillales</taxon>
        <taxon>Lactobacillaceae</taxon>
        <taxon>Levilactobacillus</taxon>
    </lineage>
</organism>
<evidence type="ECO:0000259" key="10">
    <source>
        <dbReference type="Pfam" id="PF03449"/>
    </source>
</evidence>
<dbReference type="Pfam" id="PF01272">
    <property type="entry name" value="GreA_GreB"/>
    <property type="match status" value="1"/>
</dbReference>
<dbReference type="InterPro" id="IPR022691">
    <property type="entry name" value="Tscrpt_elong_fac_GreA/B_N"/>
</dbReference>
<dbReference type="InterPro" id="IPR023459">
    <property type="entry name" value="Tscrpt_elong_fac_GreA/B_fam"/>
</dbReference>
<dbReference type="GO" id="GO:0003746">
    <property type="term" value="F:translation elongation factor activity"/>
    <property type="evidence" value="ECO:0007669"/>
    <property type="project" value="UniProtKB-KW"/>
</dbReference>
<evidence type="ECO:0000256" key="2">
    <source>
        <dbReference type="ARBA" id="ARBA00013729"/>
    </source>
</evidence>
<sequence>MAQDPELTPITRAGYEHVVAEINDLKLNKRPGLLKQLSAAAALGDRSENSEYTSAKHDLRQMEGRLRYLDKIMTYADIIEPAENDLASIGKTVTIQFMDDESTETYQLVGPTEADLEHGKLTIASPIGRKLNGQPAGTIVSVDAPNGAYQVKLTNVTLP</sequence>
<evidence type="ECO:0000259" key="9">
    <source>
        <dbReference type="Pfam" id="PF01272"/>
    </source>
</evidence>
<dbReference type="InterPro" id="IPR018151">
    <property type="entry name" value="TF_GreA/GreB_CS"/>
</dbReference>
<evidence type="ECO:0000256" key="1">
    <source>
        <dbReference type="ARBA" id="ARBA00008213"/>
    </source>
</evidence>
<dbReference type="InterPro" id="IPR036805">
    <property type="entry name" value="Tscrpt_elong_fac_GreA/B_N_sf"/>
</dbReference>
<proteinExistence type="inferred from homology"/>
<evidence type="ECO:0000256" key="3">
    <source>
        <dbReference type="ARBA" id="ARBA00023015"/>
    </source>
</evidence>
<keyword evidence="5 8" id="KW-0804">Transcription</keyword>
<dbReference type="EMBL" id="QCXQ01000002">
    <property type="protein sequence ID" value="PWG00251.1"/>
    <property type="molecule type" value="Genomic_DNA"/>
</dbReference>
<evidence type="ECO:0000256" key="4">
    <source>
        <dbReference type="ARBA" id="ARBA00023125"/>
    </source>
</evidence>
<dbReference type="Gene3D" id="1.10.287.180">
    <property type="entry name" value="Transcription elongation factor, GreA/GreB, N-terminal domain"/>
    <property type="match status" value="1"/>
</dbReference>
<comment type="caution">
    <text evidence="11">The sequence shown here is derived from an EMBL/GenBank/DDBJ whole genome shotgun (WGS) entry which is preliminary data.</text>
</comment>
<dbReference type="InterPro" id="IPR001437">
    <property type="entry name" value="Tscrpt_elong_fac_GreA/B_C"/>
</dbReference>
<feature type="domain" description="Transcription elongation factor GreA/GreB C-terminal" evidence="9">
    <location>
        <begin position="84"/>
        <end position="157"/>
    </location>
</feature>
<dbReference type="HAMAP" id="MF_00105">
    <property type="entry name" value="GreA_GreB"/>
    <property type="match status" value="1"/>
</dbReference>
<feature type="domain" description="Transcription elongation factor GreA/GreB N-terminal" evidence="10">
    <location>
        <begin position="9"/>
        <end position="78"/>
    </location>
</feature>
<reference evidence="11 12" key="1">
    <citation type="journal article" date="2018" name="Int. J. Syst. Evol. Microbiol.">
        <title>Lactobacillus bambusae sp. nov., isolated from a traditional fermented Ma-bamboo shoots of Taiwan.</title>
        <authorList>
            <person name="Wang L.-T."/>
        </authorList>
    </citation>
    <scope>NUCLEOTIDE SEQUENCE [LARGE SCALE GENOMIC DNA]</scope>
    <source>
        <strain evidence="11 12">BS-W1</strain>
    </source>
</reference>
<dbReference type="PANTHER" id="PTHR30437">
    <property type="entry name" value="TRANSCRIPTION ELONGATION FACTOR GREA"/>
    <property type="match status" value="1"/>
</dbReference>
<dbReference type="OrthoDB" id="9808774at2"/>
<dbReference type="InterPro" id="IPR028624">
    <property type="entry name" value="Tscrpt_elong_fac_GreA/B"/>
</dbReference>
<dbReference type="Pfam" id="PF03449">
    <property type="entry name" value="GreA_GreB_N"/>
    <property type="match status" value="1"/>
</dbReference>
<dbReference type="InterPro" id="IPR036953">
    <property type="entry name" value="GreA/GreB_C_sf"/>
</dbReference>
<dbReference type="GO" id="GO:0032784">
    <property type="term" value="P:regulation of DNA-templated transcription elongation"/>
    <property type="evidence" value="ECO:0007669"/>
    <property type="project" value="UniProtKB-UniRule"/>
</dbReference>
<dbReference type="Gene3D" id="3.10.50.30">
    <property type="entry name" value="Transcription elongation factor, GreA/GreB, C-terminal domain"/>
    <property type="match status" value="1"/>
</dbReference>
<evidence type="ECO:0000313" key="11">
    <source>
        <dbReference type="EMBL" id="PWG00251.1"/>
    </source>
</evidence>